<dbReference type="PANTHER" id="PTHR39447:SF2">
    <property type="entry name" value="ALPHA-L-ARABINOFURANOSIDASE B"/>
    <property type="match status" value="1"/>
</dbReference>
<feature type="domain" description="Alpha-L-arabinofuranosidase B arabinose-binding" evidence="4">
    <location>
        <begin position="1"/>
        <end position="114"/>
    </location>
</feature>
<dbReference type="FunFam" id="2.80.10.50:FF:000059">
    <property type="entry name" value="Probable alpha-L-arabinofuranosidase B"/>
    <property type="match status" value="1"/>
</dbReference>
<evidence type="ECO:0000256" key="1">
    <source>
        <dbReference type="ARBA" id="ARBA00001462"/>
    </source>
</evidence>
<dbReference type="GO" id="GO:0031222">
    <property type="term" value="P:arabinan catabolic process"/>
    <property type="evidence" value="ECO:0007669"/>
    <property type="project" value="UniProtKB-UniRule"/>
</dbReference>
<gene>
    <name evidence="5" type="ORF">KCU98_g13535</name>
</gene>
<comment type="caution">
    <text evidence="5">The sequence shown here is derived from an EMBL/GenBank/DDBJ whole genome shotgun (WGS) entry which is preliminary data.</text>
</comment>
<protein>
    <recommendedName>
        <fullName evidence="3">Alpha-L-arabinofuranosidase</fullName>
        <ecNumber evidence="3">3.2.1.55</ecNumber>
    </recommendedName>
</protein>
<evidence type="ECO:0000256" key="2">
    <source>
        <dbReference type="PIRSR" id="PIRSR638964-3"/>
    </source>
</evidence>
<dbReference type="SUPFAM" id="SSF110221">
    <property type="entry name" value="AbfB domain"/>
    <property type="match status" value="1"/>
</dbReference>
<dbReference type="Proteomes" id="UP000729357">
    <property type="component" value="Unassembled WGS sequence"/>
</dbReference>
<feature type="non-terminal residue" evidence="5">
    <location>
        <position position="119"/>
    </location>
</feature>
<keyword evidence="3" id="KW-0378">Hydrolase</keyword>
<dbReference type="PANTHER" id="PTHR39447">
    <property type="entry name" value="ALPHA-L-ARABINOFURANOSIDASE B"/>
    <property type="match status" value="1"/>
</dbReference>
<feature type="non-terminal residue" evidence="5">
    <location>
        <position position="1"/>
    </location>
</feature>
<dbReference type="InterPro" id="IPR007934">
    <property type="entry name" value="AbfB_ABD"/>
</dbReference>
<comment type="pathway">
    <text evidence="3">Glycan metabolism; L-arabinan degradation.</text>
</comment>
<feature type="disulfide bond" evidence="2">
    <location>
        <begin position="23"/>
        <end position="61"/>
    </location>
</feature>
<dbReference type="InterPro" id="IPR038964">
    <property type="entry name" value="ABFB"/>
</dbReference>
<dbReference type="GO" id="GO:0005576">
    <property type="term" value="C:extracellular region"/>
    <property type="evidence" value="ECO:0007669"/>
    <property type="project" value="UniProtKB-SubCell"/>
</dbReference>
<organism evidence="5 6">
    <name type="scientific">Aureobasidium melanogenum</name>
    <name type="common">Aureobasidium pullulans var. melanogenum</name>
    <dbReference type="NCBI Taxonomy" id="46634"/>
    <lineage>
        <taxon>Eukaryota</taxon>
        <taxon>Fungi</taxon>
        <taxon>Dikarya</taxon>
        <taxon>Ascomycota</taxon>
        <taxon>Pezizomycotina</taxon>
        <taxon>Dothideomycetes</taxon>
        <taxon>Dothideomycetidae</taxon>
        <taxon>Dothideales</taxon>
        <taxon>Saccotheciaceae</taxon>
        <taxon>Aureobasidium</taxon>
    </lineage>
</organism>
<dbReference type="GO" id="GO:0046556">
    <property type="term" value="F:alpha-L-arabinofuranosidase activity"/>
    <property type="evidence" value="ECO:0007669"/>
    <property type="project" value="UniProtKB-UniRule"/>
</dbReference>
<dbReference type="GO" id="GO:0046373">
    <property type="term" value="P:L-arabinose metabolic process"/>
    <property type="evidence" value="ECO:0007669"/>
    <property type="project" value="UniProtKB-UniRule"/>
</dbReference>
<dbReference type="GO" id="GO:0045490">
    <property type="term" value="P:pectin catabolic process"/>
    <property type="evidence" value="ECO:0007669"/>
    <property type="project" value="TreeGrafter"/>
</dbReference>
<dbReference type="AlphaFoldDB" id="A0A9P8FFS2"/>
<reference evidence="5" key="1">
    <citation type="journal article" date="2021" name="J Fungi (Basel)">
        <title>Virulence traits and population genomics of the black yeast Aureobasidium melanogenum.</title>
        <authorList>
            <person name="Cernosa A."/>
            <person name="Sun X."/>
            <person name="Gostincar C."/>
            <person name="Fang C."/>
            <person name="Gunde-Cimerman N."/>
            <person name="Song Z."/>
        </authorList>
    </citation>
    <scope>NUCLEOTIDE SEQUENCE</scope>
    <source>
        <strain evidence="5">EXF-9298</strain>
    </source>
</reference>
<evidence type="ECO:0000313" key="5">
    <source>
        <dbReference type="EMBL" id="KAG9971984.1"/>
    </source>
</evidence>
<evidence type="ECO:0000256" key="3">
    <source>
        <dbReference type="RuleBase" id="RU367111"/>
    </source>
</evidence>
<dbReference type="EC" id="3.2.1.55" evidence="3"/>
<keyword evidence="3" id="KW-0119">Carbohydrate metabolism</keyword>
<dbReference type="Gene3D" id="2.80.10.50">
    <property type="match status" value="1"/>
</dbReference>
<evidence type="ECO:0000313" key="6">
    <source>
        <dbReference type="Proteomes" id="UP000729357"/>
    </source>
</evidence>
<dbReference type="EMBL" id="JAHFXS010002507">
    <property type="protein sequence ID" value="KAG9971984.1"/>
    <property type="molecule type" value="Genomic_DNA"/>
</dbReference>
<accession>A0A9P8FFS2</accession>
<dbReference type="CDD" id="cd23399">
    <property type="entry name" value="beta-trefoil_ABD_ABFB"/>
    <property type="match status" value="1"/>
</dbReference>
<keyword evidence="3" id="KW-0858">Xylan degradation</keyword>
<sequence length="119" mass="12947">SSATSLKQQASWTVRTGLGNSGCYSFESVDTPGSFIRHYNFQLQLNANDNTKAFKEDATFCSQTGLVTGNTFNSWSYPAKFIRHYNNVGYIASNGGVHDFDSATGFNNDVSFVVGSSFA</sequence>
<proteinExistence type="inferred from homology"/>
<dbReference type="Pfam" id="PF05270">
    <property type="entry name" value="AbfB"/>
    <property type="match status" value="1"/>
</dbReference>
<dbReference type="InterPro" id="IPR036195">
    <property type="entry name" value="AbfB_ABD_sf"/>
</dbReference>
<dbReference type="GO" id="GO:0045493">
    <property type="term" value="P:xylan catabolic process"/>
    <property type="evidence" value="ECO:0007669"/>
    <property type="project" value="UniProtKB-KW"/>
</dbReference>
<comment type="catalytic activity">
    <reaction evidence="1 3">
        <text>Hydrolysis of terminal non-reducing alpha-L-arabinofuranoside residues in alpha-L-arabinosides.</text>
        <dbReference type="EC" id="3.2.1.55"/>
    </reaction>
</comment>
<keyword evidence="3" id="KW-0326">Glycosidase</keyword>
<comment type="similarity">
    <text evidence="3">Belongs to the glycosyl hydrolase 54 family.</text>
</comment>
<keyword evidence="3" id="KW-0964">Secreted</keyword>
<keyword evidence="3" id="KW-0624">Polysaccharide degradation</keyword>
<reference evidence="5" key="2">
    <citation type="submission" date="2021-08" db="EMBL/GenBank/DDBJ databases">
        <authorList>
            <person name="Gostincar C."/>
            <person name="Sun X."/>
            <person name="Song Z."/>
            <person name="Gunde-Cimerman N."/>
        </authorList>
    </citation>
    <scope>NUCLEOTIDE SEQUENCE</scope>
    <source>
        <strain evidence="5">EXF-9298</strain>
    </source>
</reference>
<keyword evidence="6" id="KW-1185">Reference proteome</keyword>
<evidence type="ECO:0000259" key="4">
    <source>
        <dbReference type="Pfam" id="PF05270"/>
    </source>
</evidence>
<name>A0A9P8FFS2_AURME</name>
<comment type="subcellular location">
    <subcellularLocation>
        <location evidence="3">Secreted</location>
    </subcellularLocation>
</comment>
<keyword evidence="2" id="KW-1015">Disulfide bond</keyword>